<dbReference type="AlphaFoldDB" id="A0A4E9E192"/>
<reference evidence="2" key="2">
    <citation type="submission" date="2021-03" db="EMBL/GenBank/DDBJ databases">
        <authorList>
            <person name="Alouane T."/>
            <person name="Langin T."/>
            <person name="Bonhomme L."/>
        </authorList>
    </citation>
    <scope>NUCLEOTIDE SEQUENCE</scope>
    <source>
        <strain evidence="2">MDC_Fg202</strain>
    </source>
</reference>
<sequence>MPRGLWVHARANDAQAQARTLHNTANDFGKAPRKSRYSEKLFCCWLLAFGFWNVFLQNYATANLLLIPRWNSTTISSNGRERKKDRLRRRVDESRLRVRNGESRSNGT</sequence>
<accession>A0A4E9E192</accession>
<proteinExistence type="predicted"/>
<organism evidence="3">
    <name type="scientific">Gibberella zeae</name>
    <name type="common">Wheat head blight fungus</name>
    <name type="synonym">Fusarium graminearum</name>
    <dbReference type="NCBI Taxonomy" id="5518"/>
    <lineage>
        <taxon>Eukaryota</taxon>
        <taxon>Fungi</taxon>
        <taxon>Dikarya</taxon>
        <taxon>Ascomycota</taxon>
        <taxon>Pezizomycotina</taxon>
        <taxon>Sordariomycetes</taxon>
        <taxon>Hypocreomycetidae</taxon>
        <taxon>Hypocreales</taxon>
        <taxon>Nectriaceae</taxon>
        <taxon>Fusarium</taxon>
    </lineage>
</organism>
<protein>
    <submittedName>
        <fullName evidence="3">Uncharacterized protein</fullName>
    </submittedName>
</protein>
<name>A0A4E9E192_GIBZA</name>
<feature type="region of interest" description="Disordered" evidence="1">
    <location>
        <begin position="74"/>
        <end position="108"/>
    </location>
</feature>
<dbReference type="Proteomes" id="UP000746612">
    <property type="component" value="Unassembled WGS sequence"/>
</dbReference>
<gene>
    <name evidence="3" type="ORF">FUG_LOCUS251687</name>
    <name evidence="2" type="ORF">MDCFG202_LOCUS464460</name>
</gene>
<evidence type="ECO:0000256" key="1">
    <source>
        <dbReference type="SAM" id="MobiDB-lite"/>
    </source>
</evidence>
<evidence type="ECO:0000313" key="3">
    <source>
        <dbReference type="EMBL" id="VIO57397.1"/>
    </source>
</evidence>
<feature type="compositionally biased region" description="Basic and acidic residues" evidence="1">
    <location>
        <begin position="79"/>
        <end position="102"/>
    </location>
</feature>
<dbReference type="EMBL" id="CAJPIJ010000167">
    <property type="protein sequence ID" value="CAG2001278.1"/>
    <property type="molecule type" value="Genomic_DNA"/>
</dbReference>
<dbReference type="EMBL" id="CAAKMV010000129">
    <property type="protein sequence ID" value="VIO57397.1"/>
    <property type="molecule type" value="Genomic_DNA"/>
</dbReference>
<evidence type="ECO:0000313" key="2">
    <source>
        <dbReference type="EMBL" id="CAG2001278.1"/>
    </source>
</evidence>
<reference evidence="3" key="1">
    <citation type="submission" date="2019-04" db="EMBL/GenBank/DDBJ databases">
        <authorList>
            <person name="Melise S."/>
            <person name="Noan J."/>
            <person name="Okalmin O."/>
        </authorList>
    </citation>
    <scope>NUCLEOTIDE SEQUENCE</scope>
    <source>
        <strain evidence="3">FN9</strain>
    </source>
</reference>